<protein>
    <submittedName>
        <fullName evidence="1">Uncharacterized protein</fullName>
    </submittedName>
</protein>
<sequence>MIDPIYFAKNQIDNNTMRDTTTLHDMLRKSCPKIDALRLDSLMLATETLLVSNQLSLTELGRNMKGPVAAKYNIKRMDRLLGNTAMHNDRLAYHQRSCCAVLLTVRLGKEVRRGAILL</sequence>
<evidence type="ECO:0000313" key="1">
    <source>
        <dbReference type="EMBL" id="KAF7786198.1"/>
    </source>
</evidence>
<evidence type="ECO:0000313" key="2">
    <source>
        <dbReference type="Proteomes" id="UP000016480"/>
    </source>
</evidence>
<name>A0A8T0C732_9GAMM</name>
<dbReference type="PANTHER" id="PTHR35404:SF8">
    <property type="entry name" value="TRANSPOSASE OF TN10"/>
    <property type="match status" value="1"/>
</dbReference>
<comment type="caution">
    <text evidence="1">The sequence shown here is derived from an EMBL/GenBank/DDBJ whole genome shotgun (WGS) entry which is preliminary data.</text>
</comment>
<accession>A0A8T0C732</accession>
<dbReference type="AlphaFoldDB" id="A0A8T0C732"/>
<dbReference type="EMBL" id="AHCD03000035">
    <property type="protein sequence ID" value="KAF7786198.1"/>
    <property type="molecule type" value="Genomic_DNA"/>
</dbReference>
<dbReference type="PANTHER" id="PTHR35404">
    <property type="entry name" value="TRANSPOSASE OF TN10"/>
    <property type="match status" value="1"/>
</dbReference>
<organism evidence="1 2">
    <name type="scientific">Pseudoalteromonas rubra</name>
    <dbReference type="NCBI Taxonomy" id="43658"/>
    <lineage>
        <taxon>Bacteria</taxon>
        <taxon>Pseudomonadati</taxon>
        <taxon>Pseudomonadota</taxon>
        <taxon>Gammaproteobacteria</taxon>
        <taxon>Alteromonadales</taxon>
        <taxon>Pseudoalteromonadaceae</taxon>
        <taxon>Pseudoalteromonas</taxon>
    </lineage>
</organism>
<proteinExistence type="predicted"/>
<reference evidence="1 2" key="1">
    <citation type="journal article" date="2012" name="J. Bacteriol.">
        <title>Genome sequence of the cycloprodigiosin-producing bacterial strain Pseudoalteromonas rubra ATCC 29570(T).</title>
        <authorList>
            <person name="Xie B.B."/>
            <person name="Shu Y.L."/>
            <person name="Qin Q.L."/>
            <person name="Rong J.C."/>
            <person name="Zhang X.Y."/>
            <person name="Chen X.L."/>
            <person name="Zhou B.C."/>
            <person name="Zhang Y.Z."/>
        </authorList>
    </citation>
    <scope>NUCLEOTIDE SEQUENCE [LARGE SCALE GENOMIC DNA]</scope>
    <source>
        <strain evidence="1 2">DSM 6842</strain>
    </source>
</reference>
<gene>
    <name evidence="1" type="ORF">PRUB_a0680</name>
</gene>
<dbReference type="Proteomes" id="UP000016480">
    <property type="component" value="Unassembled WGS sequence"/>
</dbReference>